<dbReference type="GO" id="GO:0045892">
    <property type="term" value="P:negative regulation of DNA-templated transcription"/>
    <property type="evidence" value="ECO:0007669"/>
    <property type="project" value="TreeGrafter"/>
</dbReference>
<dbReference type="InterPro" id="IPR050679">
    <property type="entry name" value="Bact_HTH_transcr_reg"/>
</dbReference>
<dbReference type="SMART" id="SM00345">
    <property type="entry name" value="HTH_GNTR"/>
    <property type="match status" value="1"/>
</dbReference>
<gene>
    <name evidence="5" type="ORF">DL897_07860</name>
</gene>
<dbReference type="Pfam" id="PF00392">
    <property type="entry name" value="GntR"/>
    <property type="match status" value="1"/>
</dbReference>
<keyword evidence="1" id="KW-0805">Transcription regulation</keyword>
<keyword evidence="3" id="KW-0804">Transcription</keyword>
<keyword evidence="2" id="KW-0238">DNA-binding</keyword>
<sequence length="248" mass="29354">MPTNHDGGVFQKVVRTKWQDIYQQLRERILRGELKPGQAFPTNFELMKEFNAHAATVQNAVNALIREGLVFSEENTTKKRTVRSIPYRSHRRGDFIREHHDISNEMIIQLKIIEHEEELPQSIRTQIQPPVLFSHTQQLRDEMIVTIARSYITNILPLDKLQSRLEKSHAMLYRTMKTLGFRSLICDETLVSDLPSPNETDELQIPKNTTIPIVRIQRKVFDHREQLLQICWMINRADCYEFQYRFRL</sequence>
<dbReference type="PANTHER" id="PTHR44846">
    <property type="entry name" value="MANNOSYL-D-GLYCERATE TRANSPORT/METABOLISM SYSTEM REPRESSOR MNGR-RELATED"/>
    <property type="match status" value="1"/>
</dbReference>
<dbReference type="PANTHER" id="PTHR44846:SF1">
    <property type="entry name" value="MANNOSYL-D-GLYCERATE TRANSPORT_METABOLISM SYSTEM REPRESSOR MNGR-RELATED"/>
    <property type="match status" value="1"/>
</dbReference>
<dbReference type="InterPro" id="IPR036390">
    <property type="entry name" value="WH_DNA-bd_sf"/>
</dbReference>
<evidence type="ECO:0000313" key="5">
    <source>
        <dbReference type="EMBL" id="RAL25971.1"/>
    </source>
</evidence>
<dbReference type="Gene3D" id="1.10.10.10">
    <property type="entry name" value="Winged helix-like DNA-binding domain superfamily/Winged helix DNA-binding domain"/>
    <property type="match status" value="1"/>
</dbReference>
<dbReference type="PROSITE" id="PS50949">
    <property type="entry name" value="HTH_GNTR"/>
    <property type="match status" value="1"/>
</dbReference>
<dbReference type="InterPro" id="IPR036388">
    <property type="entry name" value="WH-like_DNA-bd_sf"/>
</dbReference>
<dbReference type="Gene3D" id="3.40.1410.10">
    <property type="entry name" value="Chorismate lyase-like"/>
    <property type="match status" value="1"/>
</dbReference>
<dbReference type="AlphaFoldDB" id="A0A364K6N7"/>
<keyword evidence="6" id="KW-1185">Reference proteome</keyword>
<dbReference type="Proteomes" id="UP000251213">
    <property type="component" value="Unassembled WGS sequence"/>
</dbReference>
<evidence type="ECO:0000256" key="2">
    <source>
        <dbReference type="ARBA" id="ARBA00023125"/>
    </source>
</evidence>
<reference evidence="5 6" key="1">
    <citation type="submission" date="2018-06" db="EMBL/GenBank/DDBJ databases">
        <title>Thermoflavimicrobium daqus sp. nov., a thermophilic microbe isolated from Moutai-flavour Daqu.</title>
        <authorList>
            <person name="Wang X."/>
            <person name="Zhou H."/>
        </authorList>
    </citation>
    <scope>NUCLEOTIDE SEQUENCE [LARGE SCALE GENOMIC DNA]</scope>
    <source>
        <strain evidence="5 6">FBKL4.011</strain>
    </source>
</reference>
<feature type="domain" description="HTH gntR-type" evidence="4">
    <location>
        <begin position="15"/>
        <end position="85"/>
    </location>
</feature>
<protein>
    <recommendedName>
        <fullName evidence="4">HTH gntR-type domain-containing protein</fullName>
    </recommendedName>
</protein>
<dbReference type="OrthoDB" id="9815017at2"/>
<comment type="caution">
    <text evidence="5">The sequence shown here is derived from an EMBL/GenBank/DDBJ whole genome shotgun (WGS) entry which is preliminary data.</text>
</comment>
<evidence type="ECO:0000256" key="1">
    <source>
        <dbReference type="ARBA" id="ARBA00023015"/>
    </source>
</evidence>
<dbReference type="InterPro" id="IPR000524">
    <property type="entry name" value="Tscrpt_reg_HTH_GntR"/>
</dbReference>
<dbReference type="EMBL" id="QJKK01000003">
    <property type="protein sequence ID" value="RAL25971.1"/>
    <property type="molecule type" value="Genomic_DNA"/>
</dbReference>
<reference evidence="5 6" key="2">
    <citation type="submission" date="2018-06" db="EMBL/GenBank/DDBJ databases">
        <authorList>
            <person name="Zhirakovskaya E."/>
        </authorList>
    </citation>
    <scope>NUCLEOTIDE SEQUENCE [LARGE SCALE GENOMIC DNA]</scope>
    <source>
        <strain evidence="5 6">FBKL4.011</strain>
    </source>
</reference>
<evidence type="ECO:0000256" key="3">
    <source>
        <dbReference type="ARBA" id="ARBA00023163"/>
    </source>
</evidence>
<proteinExistence type="predicted"/>
<dbReference type="CDD" id="cd07377">
    <property type="entry name" value="WHTH_GntR"/>
    <property type="match status" value="1"/>
</dbReference>
<dbReference type="SUPFAM" id="SSF64288">
    <property type="entry name" value="Chorismate lyase-like"/>
    <property type="match status" value="1"/>
</dbReference>
<dbReference type="GO" id="GO:0003700">
    <property type="term" value="F:DNA-binding transcription factor activity"/>
    <property type="evidence" value="ECO:0007669"/>
    <property type="project" value="InterPro"/>
</dbReference>
<name>A0A364K6N7_9BACL</name>
<organism evidence="5 6">
    <name type="scientific">Thermoflavimicrobium daqui</name>
    <dbReference type="NCBI Taxonomy" id="2137476"/>
    <lineage>
        <taxon>Bacteria</taxon>
        <taxon>Bacillati</taxon>
        <taxon>Bacillota</taxon>
        <taxon>Bacilli</taxon>
        <taxon>Bacillales</taxon>
        <taxon>Thermoactinomycetaceae</taxon>
        <taxon>Thermoflavimicrobium</taxon>
    </lineage>
</organism>
<evidence type="ECO:0000313" key="6">
    <source>
        <dbReference type="Proteomes" id="UP000251213"/>
    </source>
</evidence>
<evidence type="ECO:0000259" key="4">
    <source>
        <dbReference type="PROSITE" id="PS50949"/>
    </source>
</evidence>
<dbReference type="GO" id="GO:0003677">
    <property type="term" value="F:DNA binding"/>
    <property type="evidence" value="ECO:0007669"/>
    <property type="project" value="UniProtKB-KW"/>
</dbReference>
<accession>A0A364K6N7</accession>
<dbReference type="InterPro" id="IPR028978">
    <property type="entry name" value="Chorismate_lyase_/UTRA_dom_sf"/>
</dbReference>
<dbReference type="SUPFAM" id="SSF46785">
    <property type="entry name" value="Winged helix' DNA-binding domain"/>
    <property type="match status" value="1"/>
</dbReference>